<dbReference type="RefSeq" id="WP_118910605.1">
    <property type="nucleotide sequence ID" value="NZ_QOCS01000009.1"/>
</dbReference>
<protein>
    <submittedName>
        <fullName evidence="1">Uncharacterized protein</fullName>
    </submittedName>
</protein>
<reference evidence="1 2" key="1">
    <citation type="submission" date="2018-07" db="EMBL/GenBank/DDBJ databases">
        <title>Genome sequences of six Lactobacillus spp. isolated from bumble bee guts.</title>
        <authorList>
            <person name="Motta E.V.S."/>
            <person name="Moran N.A."/>
        </authorList>
    </citation>
    <scope>NUCLEOTIDE SEQUENCE [LARGE SCALE GENOMIC DNA]</scope>
    <source>
        <strain evidence="1 2">LV-8.1</strain>
    </source>
</reference>
<evidence type="ECO:0000313" key="2">
    <source>
        <dbReference type="Proteomes" id="UP000284822"/>
    </source>
</evidence>
<dbReference type="Proteomes" id="UP000284822">
    <property type="component" value="Unassembled WGS sequence"/>
</dbReference>
<organism evidence="1 2">
    <name type="scientific">Bombilactobacillus bombi</name>
    <dbReference type="NCBI Taxonomy" id="1303590"/>
    <lineage>
        <taxon>Bacteria</taxon>
        <taxon>Bacillati</taxon>
        <taxon>Bacillota</taxon>
        <taxon>Bacilli</taxon>
        <taxon>Lactobacillales</taxon>
        <taxon>Lactobacillaceae</taxon>
        <taxon>Bombilactobacillus</taxon>
    </lineage>
</organism>
<proteinExistence type="predicted"/>
<name>A0A417Z833_9LACO</name>
<gene>
    <name evidence="1" type="ORF">DS832_04700</name>
</gene>
<sequence length="76" mass="8904">MKDKILRKCLTNLFNSGLNTFINGKTKHDVCTFIDLMNIAHVVNMDDIWIQVCRDELNEQDANKFIKDMLKFLNTI</sequence>
<dbReference type="EMBL" id="QOCS01000009">
    <property type="protein sequence ID" value="RHW46791.1"/>
    <property type="molecule type" value="Genomic_DNA"/>
</dbReference>
<comment type="caution">
    <text evidence="1">The sequence shown here is derived from an EMBL/GenBank/DDBJ whole genome shotgun (WGS) entry which is preliminary data.</text>
</comment>
<evidence type="ECO:0000313" key="1">
    <source>
        <dbReference type="EMBL" id="RHW46791.1"/>
    </source>
</evidence>
<accession>A0A417Z833</accession>
<dbReference type="AlphaFoldDB" id="A0A417Z833"/>